<comment type="caution">
    <text evidence="1">The sequence shown here is derived from an EMBL/GenBank/DDBJ whole genome shotgun (WGS) entry which is preliminary data.</text>
</comment>
<gene>
    <name evidence="1" type="ORF">RHMOL_Rhmol03G0201400</name>
</gene>
<evidence type="ECO:0000313" key="1">
    <source>
        <dbReference type="EMBL" id="KAI8564693.1"/>
    </source>
</evidence>
<accession>A0ACC0PG65</accession>
<organism evidence="1 2">
    <name type="scientific">Rhododendron molle</name>
    <name type="common">Chinese azalea</name>
    <name type="synonym">Azalea mollis</name>
    <dbReference type="NCBI Taxonomy" id="49168"/>
    <lineage>
        <taxon>Eukaryota</taxon>
        <taxon>Viridiplantae</taxon>
        <taxon>Streptophyta</taxon>
        <taxon>Embryophyta</taxon>
        <taxon>Tracheophyta</taxon>
        <taxon>Spermatophyta</taxon>
        <taxon>Magnoliopsida</taxon>
        <taxon>eudicotyledons</taxon>
        <taxon>Gunneridae</taxon>
        <taxon>Pentapetalae</taxon>
        <taxon>asterids</taxon>
        <taxon>Ericales</taxon>
        <taxon>Ericaceae</taxon>
        <taxon>Ericoideae</taxon>
        <taxon>Rhodoreae</taxon>
        <taxon>Rhododendron</taxon>
    </lineage>
</organism>
<protein>
    <submittedName>
        <fullName evidence="1">Uncharacterized protein</fullName>
    </submittedName>
</protein>
<name>A0ACC0PG65_RHOML</name>
<evidence type="ECO:0000313" key="2">
    <source>
        <dbReference type="Proteomes" id="UP001062846"/>
    </source>
</evidence>
<dbReference type="EMBL" id="CM046390">
    <property type="protein sequence ID" value="KAI8564693.1"/>
    <property type="molecule type" value="Genomic_DNA"/>
</dbReference>
<keyword evidence="2" id="KW-1185">Reference proteome</keyword>
<proteinExistence type="predicted"/>
<sequence>MNPNQLFSFIKESFSLKLELFSFLEKTMFQINFAPFREDEIEQDLVLGNALVESSNLAPNNVGKRGKRQQNLPAAQPAGDNDGGGKGNKERRVVHRDIERQRRQGMANLFASMRSLLPLEYIKGRRSASDQMHEAVNYINHLKNNVKELEIKRDNLKKLSDSESGLRSSTNNINGLESSSVIVTVNQCRGGGVEVLIGSCGFAEEGGLPLSKVLVVLAEQGLDVVSYISSDVEGRLFHTIRCEVLLISAGKCYNTLAMCPFESPLQLLVVLNFLFLIAFVNDTTMIFVQLCYGFLWKIYELNAIQGLHTRNTQTRVF</sequence>
<dbReference type="Proteomes" id="UP001062846">
    <property type="component" value="Chromosome 3"/>
</dbReference>
<reference evidence="1" key="1">
    <citation type="submission" date="2022-02" db="EMBL/GenBank/DDBJ databases">
        <title>Plant Genome Project.</title>
        <authorList>
            <person name="Zhang R.-G."/>
        </authorList>
    </citation>
    <scope>NUCLEOTIDE SEQUENCE</scope>
    <source>
        <strain evidence="1">AT1</strain>
    </source>
</reference>